<evidence type="ECO:0000313" key="2">
    <source>
        <dbReference type="Proteomes" id="UP000094527"/>
    </source>
</evidence>
<reference evidence="1 2" key="1">
    <citation type="journal article" date="2016" name="Genome Biol. Evol.">
        <title>Gene Family Evolution Reflects Adaptation to Soil Environmental Stressors in the Genome of the Collembolan Orchesella cincta.</title>
        <authorList>
            <person name="Faddeeva-Vakhrusheva A."/>
            <person name="Derks M.F."/>
            <person name="Anvar S.Y."/>
            <person name="Agamennone V."/>
            <person name="Suring W."/>
            <person name="Smit S."/>
            <person name="van Straalen N.M."/>
            <person name="Roelofs D."/>
        </authorList>
    </citation>
    <scope>NUCLEOTIDE SEQUENCE [LARGE SCALE GENOMIC DNA]</scope>
    <source>
        <tissue evidence="1">Mixed pool</tissue>
    </source>
</reference>
<sequence length="154" mass="17413">MQAFFHCAENCDFLTGEIDKTETEWKIVAKSISEKISPGDTVWVIYKCADSQERIVNFEFQLEDVNDPPSFITVAQKDIEVKLDDINPGEVINKDIPIIAEDNDFNPENTNLQFSSDRPSLLKIDRETEEESGSPGLGQRYNAILRLNSTDVAK</sequence>
<organism evidence="1 2">
    <name type="scientific">Orchesella cincta</name>
    <name type="common">Springtail</name>
    <name type="synonym">Podura cincta</name>
    <dbReference type="NCBI Taxonomy" id="48709"/>
    <lineage>
        <taxon>Eukaryota</taxon>
        <taxon>Metazoa</taxon>
        <taxon>Ecdysozoa</taxon>
        <taxon>Arthropoda</taxon>
        <taxon>Hexapoda</taxon>
        <taxon>Collembola</taxon>
        <taxon>Entomobryomorpha</taxon>
        <taxon>Entomobryoidea</taxon>
        <taxon>Orchesellidae</taxon>
        <taxon>Orchesellinae</taxon>
        <taxon>Orchesella</taxon>
    </lineage>
</organism>
<proteinExistence type="predicted"/>
<gene>
    <name evidence="1" type="ORF">Ocin01_12299</name>
</gene>
<dbReference type="EMBL" id="LJIJ01000813">
    <property type="protein sequence ID" value="ODM94386.1"/>
    <property type="molecule type" value="Genomic_DNA"/>
</dbReference>
<accession>A0A1D2MMU4</accession>
<keyword evidence="2" id="KW-1185">Reference proteome</keyword>
<dbReference type="AlphaFoldDB" id="A0A1D2MMU4"/>
<name>A0A1D2MMU4_ORCCI</name>
<dbReference type="OrthoDB" id="8290293at2759"/>
<dbReference type="Proteomes" id="UP000094527">
    <property type="component" value="Unassembled WGS sequence"/>
</dbReference>
<evidence type="ECO:0000313" key="1">
    <source>
        <dbReference type="EMBL" id="ODM94386.1"/>
    </source>
</evidence>
<protein>
    <submittedName>
        <fullName evidence="1">Uncharacterized protein</fullName>
    </submittedName>
</protein>
<feature type="non-terminal residue" evidence="1">
    <location>
        <position position="154"/>
    </location>
</feature>
<comment type="caution">
    <text evidence="1">The sequence shown here is derived from an EMBL/GenBank/DDBJ whole genome shotgun (WGS) entry which is preliminary data.</text>
</comment>